<keyword evidence="7" id="KW-1185">Reference proteome</keyword>
<sequence>MRMALAGAMLAVAAFGAAAASAGDDVRAQRQTYRFEWKAPFADMSPQGAAIIAEAMQAQRMPSNAEEVRRARQKVLDLISAEKLDLDAIRKAQAEERSLAIKEHARAQEKMLKAYQRLSLQDRRAFAEGMREQEERMMQHLARARERMRDAQERSRMDADRMKREMEKMRKEMLRNAKETGSLWIVIPPVQPVPPVVPPEPVDPDRHG</sequence>
<dbReference type="EMBL" id="AP018711">
    <property type="protein sequence ID" value="BBE34293.1"/>
    <property type="molecule type" value="Genomic_DNA"/>
</dbReference>
<evidence type="ECO:0000313" key="5">
    <source>
        <dbReference type="EMBL" id="RKS91323.1"/>
    </source>
</evidence>
<dbReference type="KEGG" id="smic:SmB9_19510"/>
<gene>
    <name evidence="5" type="ORF">DFR51_0883</name>
    <name evidence="4" type="ORF">SmB9_19510</name>
</gene>
<evidence type="ECO:0000313" key="4">
    <source>
        <dbReference type="EMBL" id="BBE34293.1"/>
    </source>
</evidence>
<evidence type="ECO:0000313" key="7">
    <source>
        <dbReference type="Proteomes" id="UP000276029"/>
    </source>
</evidence>
<evidence type="ECO:0000313" key="6">
    <source>
        <dbReference type="Proteomes" id="UP000275727"/>
    </source>
</evidence>
<evidence type="ECO:0000256" key="2">
    <source>
        <dbReference type="SAM" id="MobiDB-lite"/>
    </source>
</evidence>
<protein>
    <submittedName>
        <fullName evidence="5">Heavy-metal resistance protein</fullName>
    </submittedName>
</protein>
<keyword evidence="1" id="KW-0175">Coiled coil</keyword>
<dbReference type="EMBL" id="RBWX01000007">
    <property type="protein sequence ID" value="RKS91323.1"/>
    <property type="molecule type" value="Genomic_DNA"/>
</dbReference>
<name>A0AAD1D6M9_SPHMI</name>
<feature type="coiled-coil region" evidence="1">
    <location>
        <begin position="127"/>
        <end position="179"/>
    </location>
</feature>
<feature type="signal peptide" evidence="3">
    <location>
        <begin position="1"/>
        <end position="19"/>
    </location>
</feature>
<evidence type="ECO:0000256" key="1">
    <source>
        <dbReference type="SAM" id="Coils"/>
    </source>
</evidence>
<dbReference type="RefSeq" id="WP_121047783.1">
    <property type="nucleotide sequence ID" value="NZ_AP018711.1"/>
</dbReference>
<reference evidence="4 6" key="1">
    <citation type="submission" date="2018-06" db="EMBL/GenBank/DDBJ databases">
        <title>Complete Genome Sequence of the Microcystin-Degrading Bacterium Sphingosinicella microcystinivorans Strain B-9.</title>
        <authorList>
            <person name="Jin H."/>
            <person name="Nishizawa T."/>
            <person name="Guo Y."/>
            <person name="Nishizawa A."/>
            <person name="Park H."/>
            <person name="Kato H."/>
            <person name="Tsuji K."/>
            <person name="Harada K."/>
        </authorList>
    </citation>
    <scope>NUCLEOTIDE SEQUENCE [LARGE SCALE GENOMIC DNA]</scope>
    <source>
        <strain evidence="4 6">B9</strain>
    </source>
</reference>
<dbReference type="Proteomes" id="UP000275727">
    <property type="component" value="Chromosome"/>
</dbReference>
<keyword evidence="3" id="KW-0732">Signal</keyword>
<proteinExistence type="predicted"/>
<evidence type="ECO:0000256" key="3">
    <source>
        <dbReference type="SAM" id="SignalP"/>
    </source>
</evidence>
<feature type="region of interest" description="Disordered" evidence="2">
    <location>
        <begin position="189"/>
        <end position="208"/>
    </location>
</feature>
<organism evidence="4 6">
    <name type="scientific">Sphingosinicella microcystinivorans</name>
    <dbReference type="NCBI Taxonomy" id="335406"/>
    <lineage>
        <taxon>Bacteria</taxon>
        <taxon>Pseudomonadati</taxon>
        <taxon>Pseudomonadota</taxon>
        <taxon>Alphaproteobacteria</taxon>
        <taxon>Sphingomonadales</taxon>
        <taxon>Sphingosinicellaceae</taxon>
        <taxon>Sphingosinicella</taxon>
    </lineage>
</organism>
<dbReference type="AlphaFoldDB" id="A0AAD1D6M9"/>
<dbReference type="Proteomes" id="UP000276029">
    <property type="component" value="Unassembled WGS sequence"/>
</dbReference>
<accession>A0AAD1D6M9</accession>
<feature type="chain" id="PRO_5042243476" evidence="3">
    <location>
        <begin position="20"/>
        <end position="208"/>
    </location>
</feature>
<reference evidence="5 7" key="2">
    <citation type="submission" date="2018-10" db="EMBL/GenBank/DDBJ databases">
        <title>Genomic Encyclopedia of Type Strains, Phase IV (KMG-IV): sequencing the most valuable type-strain genomes for metagenomic binning, comparative biology and taxonomic classification.</title>
        <authorList>
            <person name="Goeker M."/>
        </authorList>
    </citation>
    <scope>NUCLEOTIDE SEQUENCE [LARGE SCALE GENOMIC DNA]</scope>
    <source>
        <strain evidence="5 7">DSM 19791</strain>
    </source>
</reference>
<feature type="compositionally biased region" description="Pro residues" evidence="2">
    <location>
        <begin position="189"/>
        <end position="201"/>
    </location>
</feature>